<evidence type="ECO:0000256" key="13">
    <source>
        <dbReference type="SAM" id="Phobius"/>
    </source>
</evidence>
<keyword evidence="12" id="KW-1208">Phospholipid metabolism</keyword>
<evidence type="ECO:0000256" key="1">
    <source>
        <dbReference type="ARBA" id="ARBA00004651"/>
    </source>
</evidence>
<evidence type="ECO:0000256" key="6">
    <source>
        <dbReference type="ARBA" id="ARBA00022692"/>
    </source>
</evidence>
<evidence type="ECO:0000256" key="7">
    <source>
        <dbReference type="ARBA" id="ARBA00022695"/>
    </source>
</evidence>
<dbReference type="GO" id="GO:0005886">
    <property type="term" value="C:plasma membrane"/>
    <property type="evidence" value="ECO:0007669"/>
    <property type="project" value="UniProtKB-SubCell"/>
</dbReference>
<evidence type="ECO:0000256" key="5">
    <source>
        <dbReference type="ARBA" id="ARBA00022679"/>
    </source>
</evidence>
<feature type="transmembrane region" description="Helical" evidence="13">
    <location>
        <begin position="116"/>
        <end position="136"/>
    </location>
</feature>
<name>A0A6J6P422_9ZZZZ</name>
<comment type="similarity">
    <text evidence="2">Belongs to the CDS family.</text>
</comment>
<dbReference type="Pfam" id="PF01148">
    <property type="entry name" value="CTP_transf_1"/>
    <property type="match status" value="1"/>
</dbReference>
<dbReference type="PROSITE" id="PS01315">
    <property type="entry name" value="CDS"/>
    <property type="match status" value="1"/>
</dbReference>
<reference evidence="14" key="1">
    <citation type="submission" date="2020-05" db="EMBL/GenBank/DDBJ databases">
        <authorList>
            <person name="Chiriac C."/>
            <person name="Salcher M."/>
            <person name="Ghai R."/>
            <person name="Kavagutti S V."/>
        </authorList>
    </citation>
    <scope>NUCLEOTIDE SEQUENCE</scope>
</reference>
<keyword evidence="5" id="KW-0808">Transferase</keyword>
<keyword evidence="11" id="KW-0594">Phospholipid biosynthesis</keyword>
<evidence type="ECO:0000256" key="9">
    <source>
        <dbReference type="ARBA" id="ARBA00023098"/>
    </source>
</evidence>
<evidence type="ECO:0000256" key="11">
    <source>
        <dbReference type="ARBA" id="ARBA00023209"/>
    </source>
</evidence>
<evidence type="ECO:0000256" key="2">
    <source>
        <dbReference type="ARBA" id="ARBA00010185"/>
    </source>
</evidence>
<dbReference type="EMBL" id="CAFBQA010000005">
    <property type="protein sequence ID" value="CAB5034853.1"/>
    <property type="molecule type" value="Genomic_DNA"/>
</dbReference>
<keyword evidence="7" id="KW-0548">Nucleotidyltransferase</keyword>
<gene>
    <name evidence="14" type="ORF">UFOPK2593_00194</name>
    <name evidence="15" type="ORF">UFOPK3492_00112</name>
    <name evidence="16" type="ORF">UFOPK4234_00213</name>
    <name evidence="17" type="ORF">UFOPK4295_00335</name>
</gene>
<dbReference type="PANTHER" id="PTHR46382:SF1">
    <property type="entry name" value="PHOSPHATIDATE CYTIDYLYLTRANSFERASE"/>
    <property type="match status" value="1"/>
</dbReference>
<dbReference type="EMBL" id="CAEZXW010000006">
    <property type="protein sequence ID" value="CAB4693447.1"/>
    <property type="molecule type" value="Genomic_DNA"/>
</dbReference>
<evidence type="ECO:0000313" key="17">
    <source>
        <dbReference type="EMBL" id="CAB5046038.1"/>
    </source>
</evidence>
<protein>
    <submittedName>
        <fullName evidence="14">Unannotated protein</fullName>
    </submittedName>
</protein>
<evidence type="ECO:0000256" key="12">
    <source>
        <dbReference type="ARBA" id="ARBA00023264"/>
    </source>
</evidence>
<evidence type="ECO:0000313" key="15">
    <source>
        <dbReference type="EMBL" id="CAB4888256.1"/>
    </source>
</evidence>
<dbReference type="PANTHER" id="PTHR46382">
    <property type="entry name" value="PHOSPHATIDATE CYTIDYLYLTRANSFERASE"/>
    <property type="match status" value="1"/>
</dbReference>
<evidence type="ECO:0000313" key="14">
    <source>
        <dbReference type="EMBL" id="CAB4693447.1"/>
    </source>
</evidence>
<evidence type="ECO:0000313" key="16">
    <source>
        <dbReference type="EMBL" id="CAB5034853.1"/>
    </source>
</evidence>
<sequence>MTDINARAGRNIPSAVMVGLSLLGLIIASLSWNRIFFAILVSVAMIPAVWELSRAFALKSILIDPYTAAIASVSIVMSSWFWGLSGLAIATGVAIPVLLVIRLRSGVNSFVQDVTATLFSLLYLPVPAGFAILLAVPEDGRARAMVFVAAVALSDTGGLIAGVLFGKHRIAPTISPKKSIEGVVGSLILAVGGAGSLYMIWLDRPFWEGAVLATVTVIAATSGDLIESALKRDLGVKDMGALLPGHGGILDRLDSVLLASPFAYLLITHFVGL</sequence>
<keyword evidence="3" id="KW-1003">Cell membrane</keyword>
<keyword evidence="6 13" id="KW-0812">Transmembrane</keyword>
<accession>A0A6J6P422</accession>
<proteinExistence type="inferred from homology"/>
<evidence type="ECO:0000256" key="8">
    <source>
        <dbReference type="ARBA" id="ARBA00022989"/>
    </source>
</evidence>
<feature type="transmembrane region" description="Helical" evidence="13">
    <location>
        <begin position="35"/>
        <end position="53"/>
    </location>
</feature>
<keyword evidence="9" id="KW-0443">Lipid metabolism</keyword>
<evidence type="ECO:0000256" key="3">
    <source>
        <dbReference type="ARBA" id="ARBA00022475"/>
    </source>
</evidence>
<dbReference type="EMBL" id="CAFBMD010000003">
    <property type="protein sequence ID" value="CAB4888256.1"/>
    <property type="molecule type" value="Genomic_DNA"/>
</dbReference>
<keyword evidence="10 13" id="KW-0472">Membrane</keyword>
<comment type="subcellular location">
    <subcellularLocation>
        <location evidence="1">Cell membrane</location>
        <topology evidence="1">Multi-pass membrane protein</topology>
    </subcellularLocation>
</comment>
<feature type="transmembrane region" description="Helical" evidence="13">
    <location>
        <begin position="12"/>
        <end position="29"/>
    </location>
</feature>
<dbReference type="AlphaFoldDB" id="A0A6J6P422"/>
<dbReference type="GO" id="GO:0016024">
    <property type="term" value="P:CDP-diacylglycerol biosynthetic process"/>
    <property type="evidence" value="ECO:0007669"/>
    <property type="project" value="TreeGrafter"/>
</dbReference>
<evidence type="ECO:0000256" key="4">
    <source>
        <dbReference type="ARBA" id="ARBA00022516"/>
    </source>
</evidence>
<dbReference type="EMBL" id="CAFBQF010000011">
    <property type="protein sequence ID" value="CAB5046038.1"/>
    <property type="molecule type" value="Genomic_DNA"/>
</dbReference>
<keyword evidence="8 13" id="KW-1133">Transmembrane helix</keyword>
<dbReference type="InterPro" id="IPR000374">
    <property type="entry name" value="PC_trans"/>
</dbReference>
<feature type="transmembrane region" description="Helical" evidence="13">
    <location>
        <begin position="88"/>
        <end position="104"/>
    </location>
</feature>
<organism evidence="14">
    <name type="scientific">freshwater metagenome</name>
    <dbReference type="NCBI Taxonomy" id="449393"/>
    <lineage>
        <taxon>unclassified sequences</taxon>
        <taxon>metagenomes</taxon>
        <taxon>ecological metagenomes</taxon>
    </lineage>
</organism>
<evidence type="ECO:0000256" key="10">
    <source>
        <dbReference type="ARBA" id="ARBA00023136"/>
    </source>
</evidence>
<dbReference type="GO" id="GO:0004605">
    <property type="term" value="F:phosphatidate cytidylyltransferase activity"/>
    <property type="evidence" value="ECO:0007669"/>
    <property type="project" value="TreeGrafter"/>
</dbReference>
<feature type="transmembrane region" description="Helical" evidence="13">
    <location>
        <begin position="178"/>
        <end position="200"/>
    </location>
</feature>
<feature type="transmembrane region" description="Helical" evidence="13">
    <location>
        <begin position="142"/>
        <end position="166"/>
    </location>
</feature>
<keyword evidence="4" id="KW-0444">Lipid biosynthesis</keyword>